<dbReference type="SUPFAM" id="SSF88659">
    <property type="entry name" value="Sigma3 and sigma4 domains of RNA polymerase sigma factors"/>
    <property type="match status" value="1"/>
</dbReference>
<evidence type="ECO:0000256" key="2">
    <source>
        <dbReference type="ARBA" id="ARBA00011344"/>
    </source>
</evidence>
<evidence type="ECO:0000256" key="8">
    <source>
        <dbReference type="SAM" id="MobiDB-lite"/>
    </source>
</evidence>
<feature type="domain" description="RNA polymerase sigma factor 70 region 4 type 2" evidence="10">
    <location>
        <begin position="138"/>
        <end position="189"/>
    </location>
</feature>
<evidence type="ECO:0000256" key="3">
    <source>
        <dbReference type="ARBA" id="ARBA00023015"/>
    </source>
</evidence>
<name>A0A8J7GDF6_9ACTN</name>
<dbReference type="PANTHER" id="PTHR43133:SF65">
    <property type="entry name" value="ECF RNA POLYMERASE SIGMA FACTOR SIGG"/>
    <property type="match status" value="1"/>
</dbReference>
<evidence type="ECO:0000256" key="7">
    <source>
        <dbReference type="RuleBase" id="RU000716"/>
    </source>
</evidence>
<dbReference type="InterPro" id="IPR039425">
    <property type="entry name" value="RNA_pol_sigma-70-like"/>
</dbReference>
<keyword evidence="13" id="KW-1185">Reference proteome</keyword>
<dbReference type="SUPFAM" id="SSF88946">
    <property type="entry name" value="Sigma2 domain of RNA polymerase sigma factors"/>
    <property type="match status" value="1"/>
</dbReference>
<dbReference type="Gene3D" id="3.10.450.50">
    <property type="match status" value="1"/>
</dbReference>
<dbReference type="Gene3D" id="1.10.1740.10">
    <property type="match status" value="1"/>
</dbReference>
<evidence type="ECO:0000313" key="13">
    <source>
        <dbReference type="Proteomes" id="UP000622552"/>
    </source>
</evidence>
<feature type="region of interest" description="Disordered" evidence="8">
    <location>
        <begin position="85"/>
        <end position="104"/>
    </location>
</feature>
<dbReference type="InterPro" id="IPR037401">
    <property type="entry name" value="SnoaL-like"/>
</dbReference>
<dbReference type="InterPro" id="IPR000838">
    <property type="entry name" value="RNA_pol_sigma70_ECF_CS"/>
</dbReference>
<dbReference type="RefSeq" id="WP_197003567.1">
    <property type="nucleotide sequence ID" value="NZ_BONS01000016.1"/>
</dbReference>
<dbReference type="EMBL" id="JADOUF010000001">
    <property type="protein sequence ID" value="MBG6136614.1"/>
    <property type="molecule type" value="Genomic_DNA"/>
</dbReference>
<dbReference type="InterPro" id="IPR032710">
    <property type="entry name" value="NTF2-like_dom_sf"/>
</dbReference>
<dbReference type="NCBIfam" id="TIGR02960">
    <property type="entry name" value="SigX5"/>
    <property type="match status" value="1"/>
</dbReference>
<keyword evidence="3 7" id="KW-0805">Transcription regulation</keyword>
<evidence type="ECO:0000259" key="11">
    <source>
        <dbReference type="Pfam" id="PF12680"/>
    </source>
</evidence>
<dbReference type="SUPFAM" id="SSF54427">
    <property type="entry name" value="NTF2-like"/>
    <property type="match status" value="1"/>
</dbReference>
<dbReference type="Proteomes" id="UP000622552">
    <property type="component" value="Unassembled WGS sequence"/>
</dbReference>
<keyword evidence="4 7" id="KW-0731">Sigma factor</keyword>
<keyword evidence="6 7" id="KW-0804">Transcription</keyword>
<dbReference type="InterPro" id="IPR013325">
    <property type="entry name" value="RNA_pol_sigma_r2"/>
</dbReference>
<organism evidence="12 13">
    <name type="scientific">Longispora fulva</name>
    <dbReference type="NCBI Taxonomy" id="619741"/>
    <lineage>
        <taxon>Bacteria</taxon>
        <taxon>Bacillati</taxon>
        <taxon>Actinomycetota</taxon>
        <taxon>Actinomycetes</taxon>
        <taxon>Micromonosporales</taxon>
        <taxon>Micromonosporaceae</taxon>
        <taxon>Longispora</taxon>
    </lineage>
</organism>
<feature type="compositionally biased region" description="Basic and acidic residues" evidence="8">
    <location>
        <begin position="91"/>
        <end position="104"/>
    </location>
</feature>
<dbReference type="Pfam" id="PF04542">
    <property type="entry name" value="Sigma70_r2"/>
    <property type="match status" value="1"/>
</dbReference>
<dbReference type="GO" id="GO:0006352">
    <property type="term" value="P:DNA-templated transcription initiation"/>
    <property type="evidence" value="ECO:0007669"/>
    <property type="project" value="InterPro"/>
</dbReference>
<dbReference type="GO" id="GO:0003677">
    <property type="term" value="F:DNA binding"/>
    <property type="evidence" value="ECO:0007669"/>
    <property type="project" value="UniProtKB-KW"/>
</dbReference>
<sequence length="327" mass="35920">MTEDTLRHARTGDAEAFRALTEPYRRELRLHCYRIVGSVADAEDLVQDTLLAAWLGLEDFEGRSSVRTWLYRIATNRSLNALRASGRRPRREVPELTEPTRRGEPVWLQPYPDSMLELADLAPGPEARYEAREAIGLALITAVQRLPPRQRAVVVLCDVLGFRLADAAHVLETSATAVKGALQRARVTLSADKPALAEALAPGSARERELVGLFADALESGDTDAMVALLTDDAWLTMPPVPNEYQGRAAIRAFFADRARTWGAPPRVVPTRANGQPALGYYMPALPAAIARPRGLMVLTVAENGISAITRFGDTSVFPFFGLPRWL</sequence>
<dbReference type="InterPro" id="IPR014305">
    <property type="entry name" value="RNA_pol_sigma-G_actinobac"/>
</dbReference>
<reference evidence="12" key="1">
    <citation type="submission" date="2020-11" db="EMBL/GenBank/DDBJ databases">
        <title>Sequencing the genomes of 1000 actinobacteria strains.</title>
        <authorList>
            <person name="Klenk H.-P."/>
        </authorList>
    </citation>
    <scope>NUCLEOTIDE SEQUENCE</scope>
    <source>
        <strain evidence="12">DSM 45356</strain>
    </source>
</reference>
<accession>A0A8J7GDF6</accession>
<dbReference type="PANTHER" id="PTHR43133">
    <property type="entry name" value="RNA POLYMERASE ECF-TYPE SIGMA FACTO"/>
    <property type="match status" value="1"/>
</dbReference>
<keyword evidence="5 7" id="KW-0238">DNA-binding</keyword>
<feature type="domain" description="SnoaL-like" evidence="11">
    <location>
        <begin position="214"/>
        <end position="261"/>
    </location>
</feature>
<evidence type="ECO:0000259" key="9">
    <source>
        <dbReference type="Pfam" id="PF04542"/>
    </source>
</evidence>
<gene>
    <name evidence="12" type="ORF">IW245_002808</name>
</gene>
<evidence type="ECO:0000259" key="10">
    <source>
        <dbReference type="Pfam" id="PF08281"/>
    </source>
</evidence>
<evidence type="ECO:0000256" key="1">
    <source>
        <dbReference type="ARBA" id="ARBA00010641"/>
    </source>
</evidence>
<proteinExistence type="inferred from homology"/>
<evidence type="ECO:0000256" key="6">
    <source>
        <dbReference type="ARBA" id="ARBA00023163"/>
    </source>
</evidence>
<dbReference type="NCBIfam" id="TIGR02937">
    <property type="entry name" value="sigma70-ECF"/>
    <property type="match status" value="1"/>
</dbReference>
<feature type="domain" description="RNA polymerase sigma-70 region 2" evidence="9">
    <location>
        <begin position="22"/>
        <end position="87"/>
    </location>
</feature>
<dbReference type="InterPro" id="IPR036388">
    <property type="entry name" value="WH-like_DNA-bd_sf"/>
</dbReference>
<comment type="caution">
    <text evidence="12">The sequence shown here is derived from an EMBL/GenBank/DDBJ whole genome shotgun (WGS) entry which is preliminary data.</text>
</comment>
<dbReference type="AlphaFoldDB" id="A0A8J7GDF6"/>
<comment type="subunit">
    <text evidence="2">Interacts transiently with the RNA polymerase catalytic core formed by RpoA, RpoB, RpoC and RpoZ (2 alpha, 1 beta, 1 beta' and 1 omega subunit) to form the RNA polymerase holoenzyme that can initiate transcription.</text>
</comment>
<evidence type="ECO:0000313" key="12">
    <source>
        <dbReference type="EMBL" id="MBG6136614.1"/>
    </source>
</evidence>
<dbReference type="InterPro" id="IPR013324">
    <property type="entry name" value="RNA_pol_sigma_r3/r4-like"/>
</dbReference>
<dbReference type="PROSITE" id="PS01063">
    <property type="entry name" value="SIGMA70_ECF"/>
    <property type="match status" value="1"/>
</dbReference>
<comment type="similarity">
    <text evidence="1 7">Belongs to the sigma-70 factor family. ECF subfamily.</text>
</comment>
<dbReference type="GO" id="GO:0016987">
    <property type="term" value="F:sigma factor activity"/>
    <property type="evidence" value="ECO:0007669"/>
    <property type="project" value="UniProtKB-KW"/>
</dbReference>
<dbReference type="InterPro" id="IPR013249">
    <property type="entry name" value="RNA_pol_sigma70_r4_t2"/>
</dbReference>
<dbReference type="GO" id="GO:0006950">
    <property type="term" value="P:response to stress"/>
    <property type="evidence" value="ECO:0007669"/>
    <property type="project" value="UniProtKB-ARBA"/>
</dbReference>
<dbReference type="NCBIfam" id="NF006089">
    <property type="entry name" value="PRK08241.1"/>
    <property type="match status" value="1"/>
</dbReference>
<dbReference type="InterPro" id="IPR007627">
    <property type="entry name" value="RNA_pol_sigma70_r2"/>
</dbReference>
<dbReference type="InterPro" id="IPR014284">
    <property type="entry name" value="RNA_pol_sigma-70_dom"/>
</dbReference>
<evidence type="ECO:0000256" key="4">
    <source>
        <dbReference type="ARBA" id="ARBA00023082"/>
    </source>
</evidence>
<evidence type="ECO:0000256" key="5">
    <source>
        <dbReference type="ARBA" id="ARBA00023125"/>
    </source>
</evidence>
<dbReference type="Gene3D" id="1.10.10.10">
    <property type="entry name" value="Winged helix-like DNA-binding domain superfamily/Winged helix DNA-binding domain"/>
    <property type="match status" value="1"/>
</dbReference>
<protein>
    <recommendedName>
        <fullName evidence="7">RNA polymerase sigma factor</fullName>
    </recommendedName>
</protein>
<dbReference type="Pfam" id="PF08281">
    <property type="entry name" value="Sigma70_r4_2"/>
    <property type="match status" value="1"/>
</dbReference>
<dbReference type="Pfam" id="PF12680">
    <property type="entry name" value="SnoaL_2"/>
    <property type="match status" value="1"/>
</dbReference>